<feature type="transmembrane region" description="Helical" evidence="2">
    <location>
        <begin position="187"/>
        <end position="205"/>
    </location>
</feature>
<feature type="transmembrane region" description="Helical" evidence="2">
    <location>
        <begin position="111"/>
        <end position="137"/>
    </location>
</feature>
<evidence type="ECO:0000313" key="3">
    <source>
        <dbReference type="EMBL" id="CUN01783.1"/>
    </source>
</evidence>
<gene>
    <name evidence="3" type="ORF">ERS852574_02174</name>
</gene>
<evidence type="ECO:0000256" key="2">
    <source>
        <dbReference type="SAM" id="Phobius"/>
    </source>
</evidence>
<reference evidence="3 4" key="1">
    <citation type="submission" date="2015-09" db="EMBL/GenBank/DDBJ databases">
        <authorList>
            <consortium name="Pathogen Informatics"/>
        </authorList>
    </citation>
    <scope>NUCLEOTIDE SEQUENCE [LARGE SCALE GENOMIC DNA]</scope>
    <source>
        <strain evidence="3 4">2789STDY5834962</strain>
    </source>
</reference>
<organism evidence="3 4">
    <name type="scientific">Coprococcus comes</name>
    <dbReference type="NCBI Taxonomy" id="410072"/>
    <lineage>
        <taxon>Bacteria</taxon>
        <taxon>Bacillati</taxon>
        <taxon>Bacillota</taxon>
        <taxon>Clostridia</taxon>
        <taxon>Lachnospirales</taxon>
        <taxon>Lachnospiraceae</taxon>
        <taxon>Coprococcus</taxon>
    </lineage>
</organism>
<evidence type="ECO:0000313" key="4">
    <source>
        <dbReference type="Proteomes" id="UP000095727"/>
    </source>
</evidence>
<feature type="transmembrane region" description="Helical" evidence="2">
    <location>
        <begin position="50"/>
        <end position="78"/>
    </location>
</feature>
<sequence length="388" mass="43000">MNDLIVWRDKLQELYAMKSIYIDKAVQFVLALVTFLMINQNIGLMKAVATPVVAVALAVICTFLPPVVTAYVAAGLVIVHLFKLSIGVAAAAALIFVVMFIFYCRFTPKKALLLLVTPVAFMLHVPYVVPVACALVLGPISAVPVVFGTIIYYMIECVRTSATAITSADGITRQISLFVKTVFQDKTLWITVIAFIISIFVVYTVRRLSVDHAWKIAAASGAVVNIVVIVIGDIVFDIHTSYNMLIIGNIAAVVIGFIMEFFLFSVDYSRTERLQFEDDEYYYYVKAIPKISVTAPEKTVKHINERKETGEIAGTEPERRQRSKSGQTEKPAVRKTKTASKVKRPKSPAVQRPTRVGGNTDEILLAQSLKEELDIQSIVENELNSDNK</sequence>
<dbReference type="AlphaFoldDB" id="A0A173TG37"/>
<keyword evidence="2" id="KW-0812">Transmembrane</keyword>
<feature type="region of interest" description="Disordered" evidence="1">
    <location>
        <begin position="302"/>
        <end position="363"/>
    </location>
</feature>
<keyword evidence="2" id="KW-0472">Membrane</keyword>
<feature type="transmembrane region" description="Helical" evidence="2">
    <location>
        <begin position="242"/>
        <end position="264"/>
    </location>
</feature>
<dbReference type="EMBL" id="CYXR01000015">
    <property type="protein sequence ID" value="CUN01783.1"/>
    <property type="molecule type" value="Genomic_DNA"/>
</dbReference>
<protein>
    <submittedName>
        <fullName evidence="3">Uncharacterized protein</fullName>
    </submittedName>
</protein>
<proteinExistence type="predicted"/>
<feature type="compositionally biased region" description="Basic residues" evidence="1">
    <location>
        <begin position="333"/>
        <end position="346"/>
    </location>
</feature>
<dbReference type="Proteomes" id="UP000095727">
    <property type="component" value="Unassembled WGS sequence"/>
</dbReference>
<dbReference type="RefSeq" id="WP_055157317.1">
    <property type="nucleotide sequence ID" value="NZ_CYXR01000015.1"/>
</dbReference>
<name>A0A173TG37_9FIRM</name>
<keyword evidence="2" id="KW-1133">Transmembrane helix</keyword>
<feature type="transmembrane region" description="Helical" evidence="2">
    <location>
        <begin position="84"/>
        <end position="104"/>
    </location>
</feature>
<feature type="compositionally biased region" description="Basic and acidic residues" evidence="1">
    <location>
        <begin position="302"/>
        <end position="320"/>
    </location>
</feature>
<feature type="transmembrane region" description="Helical" evidence="2">
    <location>
        <begin position="217"/>
        <end position="236"/>
    </location>
</feature>
<evidence type="ECO:0000256" key="1">
    <source>
        <dbReference type="SAM" id="MobiDB-lite"/>
    </source>
</evidence>
<feature type="transmembrane region" description="Helical" evidence="2">
    <location>
        <begin position="20"/>
        <end position="38"/>
    </location>
</feature>
<accession>A0A173TG37</accession>